<accession>A0A9W8AMS9</accession>
<name>A0A9W8AMS9_9FUNG</name>
<keyword evidence="3" id="KW-0639">Primosome</keyword>
<evidence type="ECO:0000256" key="5">
    <source>
        <dbReference type="ARBA" id="ARBA00022723"/>
    </source>
</evidence>
<dbReference type="GO" id="GO:0005658">
    <property type="term" value="C:alpha DNA polymerase:primase complex"/>
    <property type="evidence" value="ECO:0007669"/>
    <property type="project" value="TreeGrafter"/>
</dbReference>
<evidence type="ECO:0000256" key="2">
    <source>
        <dbReference type="ARBA" id="ARBA00022485"/>
    </source>
</evidence>
<dbReference type="GO" id="GO:0006270">
    <property type="term" value="P:DNA replication initiation"/>
    <property type="evidence" value="ECO:0007669"/>
    <property type="project" value="TreeGrafter"/>
</dbReference>
<comment type="cofactor">
    <cofactor evidence="1">
        <name>[4Fe-4S] cluster</name>
        <dbReference type="ChEBI" id="CHEBI:49883"/>
    </cofactor>
</comment>
<dbReference type="Proteomes" id="UP001150925">
    <property type="component" value="Unassembled WGS sequence"/>
</dbReference>
<dbReference type="GO" id="GO:0016787">
    <property type="term" value="F:hydrolase activity"/>
    <property type="evidence" value="ECO:0007669"/>
    <property type="project" value="UniProtKB-KW"/>
</dbReference>
<evidence type="ECO:0000256" key="1">
    <source>
        <dbReference type="ARBA" id="ARBA00001966"/>
    </source>
</evidence>
<dbReference type="OrthoDB" id="421393at2759"/>
<evidence type="ECO:0000256" key="6">
    <source>
        <dbReference type="ARBA" id="ARBA00023004"/>
    </source>
</evidence>
<feature type="non-terminal residue" evidence="9">
    <location>
        <position position="320"/>
    </location>
</feature>
<feature type="domain" description="DNA primase large subunit C-terminal" evidence="8">
    <location>
        <begin position="272"/>
        <end position="320"/>
    </location>
</feature>
<keyword evidence="4" id="KW-0235">DNA replication</keyword>
<dbReference type="GO" id="GO:0051539">
    <property type="term" value="F:4 iron, 4 sulfur cluster binding"/>
    <property type="evidence" value="ECO:0007669"/>
    <property type="project" value="UniProtKB-KW"/>
</dbReference>
<organism evidence="9 10">
    <name type="scientific">Dispira parvispora</name>
    <dbReference type="NCBI Taxonomy" id="1520584"/>
    <lineage>
        <taxon>Eukaryota</taxon>
        <taxon>Fungi</taxon>
        <taxon>Fungi incertae sedis</taxon>
        <taxon>Zoopagomycota</taxon>
        <taxon>Kickxellomycotina</taxon>
        <taxon>Dimargaritomycetes</taxon>
        <taxon>Dimargaritales</taxon>
        <taxon>Dimargaritaceae</taxon>
        <taxon>Dispira</taxon>
    </lineage>
</organism>
<evidence type="ECO:0000313" key="9">
    <source>
        <dbReference type="EMBL" id="KAJ1955748.1"/>
    </source>
</evidence>
<evidence type="ECO:0000313" key="10">
    <source>
        <dbReference type="Proteomes" id="UP001150925"/>
    </source>
</evidence>
<keyword evidence="5" id="KW-0479">Metal-binding</keyword>
<evidence type="ECO:0000256" key="3">
    <source>
        <dbReference type="ARBA" id="ARBA00022515"/>
    </source>
</evidence>
<evidence type="ECO:0000256" key="7">
    <source>
        <dbReference type="ARBA" id="ARBA00023014"/>
    </source>
</evidence>
<keyword evidence="6" id="KW-0408">Iron</keyword>
<keyword evidence="9" id="KW-0378">Hydrolase</keyword>
<sequence length="320" mass="37149">MQVNDGLAQAYQRRYPLRLNFYTLPPASTVKVEQVEVWALERLQVLKALESALLRSKKDEDIRKAVDSTLQNYLPLAVNHKHKDVLFSQRQKDHVSHFILRLAFSKTAESRAWFLRYETVLFRLRFLAADPGERQNFIRELPEFHQTPLTSAQKEQLRPFLAAASQHIRDIDQEQFFVVDFQQVADLVQRRQVLVRGGKAYVPAADQSILVVNEFKKRLDKALELTSRILMRLDEEDRLGPILDNLSSQQASLEYQARKTTDAITAADVDAGIGVSLDEALVYWRKAFRHISDDKFHKEYAYNIRHNYGMEGKRANYAPY</sequence>
<dbReference type="PANTHER" id="PTHR10537:SF3">
    <property type="entry name" value="DNA PRIMASE LARGE SUBUNIT"/>
    <property type="match status" value="1"/>
</dbReference>
<dbReference type="Gene3D" id="1.20.930.80">
    <property type="match status" value="1"/>
</dbReference>
<dbReference type="InterPro" id="IPR007238">
    <property type="entry name" value="DNA_primase_lsu_euk/arc"/>
</dbReference>
<protein>
    <submittedName>
        <fullName evidence="9">DNA primase subunit pri2</fullName>
        <ecNumber evidence="9">3.1.3.41</ecNumber>
    </submittedName>
</protein>
<dbReference type="Pfam" id="PF04104">
    <property type="entry name" value="DNA_primase_lrg"/>
    <property type="match status" value="1"/>
</dbReference>
<dbReference type="PANTHER" id="PTHR10537">
    <property type="entry name" value="DNA PRIMASE LARGE SUBUNIT"/>
    <property type="match status" value="1"/>
</dbReference>
<dbReference type="AlphaFoldDB" id="A0A9W8AMS9"/>
<dbReference type="EC" id="3.1.3.41" evidence="9"/>
<keyword evidence="2" id="KW-0004">4Fe-4S</keyword>
<evidence type="ECO:0000259" key="8">
    <source>
        <dbReference type="Pfam" id="PF04104"/>
    </source>
</evidence>
<evidence type="ECO:0000256" key="4">
    <source>
        <dbReference type="ARBA" id="ARBA00022705"/>
    </source>
</evidence>
<proteinExistence type="predicted"/>
<reference evidence="9" key="1">
    <citation type="submission" date="2022-07" db="EMBL/GenBank/DDBJ databases">
        <title>Phylogenomic reconstructions and comparative analyses of Kickxellomycotina fungi.</title>
        <authorList>
            <person name="Reynolds N.K."/>
            <person name="Stajich J.E."/>
            <person name="Barry K."/>
            <person name="Grigoriev I.V."/>
            <person name="Crous P."/>
            <person name="Smith M.E."/>
        </authorList>
    </citation>
    <scope>NUCLEOTIDE SEQUENCE</scope>
    <source>
        <strain evidence="9">RSA 1196</strain>
    </source>
</reference>
<comment type="caution">
    <text evidence="9">The sequence shown here is derived from an EMBL/GenBank/DDBJ whole genome shotgun (WGS) entry which is preliminary data.</text>
</comment>
<dbReference type="GO" id="GO:0046872">
    <property type="term" value="F:metal ion binding"/>
    <property type="evidence" value="ECO:0007669"/>
    <property type="project" value="UniProtKB-KW"/>
</dbReference>
<keyword evidence="10" id="KW-1185">Reference proteome</keyword>
<dbReference type="InterPro" id="IPR058560">
    <property type="entry name" value="DNA_primase_C"/>
</dbReference>
<gene>
    <name evidence="9" type="primary">PRI2</name>
    <name evidence="9" type="ORF">IWQ62_005461</name>
</gene>
<keyword evidence="7" id="KW-0411">Iron-sulfur</keyword>
<dbReference type="Pfam" id="PF26466">
    <property type="entry name" value="DNA_primase_lrg_N"/>
    <property type="match status" value="1"/>
</dbReference>
<dbReference type="EMBL" id="JANBPY010002265">
    <property type="protein sequence ID" value="KAJ1955748.1"/>
    <property type="molecule type" value="Genomic_DNA"/>
</dbReference>
<dbReference type="GO" id="GO:0006269">
    <property type="term" value="P:DNA replication, synthesis of primer"/>
    <property type="evidence" value="ECO:0007669"/>
    <property type="project" value="UniProtKB-KW"/>
</dbReference>